<evidence type="ECO:0000313" key="3">
    <source>
        <dbReference type="Proteomes" id="UP000608071"/>
    </source>
</evidence>
<reference evidence="2 3" key="1">
    <citation type="submission" date="2020-08" db="EMBL/GenBank/DDBJ databases">
        <title>A Genomic Blueprint of the Chicken Gut Microbiome.</title>
        <authorList>
            <person name="Gilroy R."/>
            <person name="Ravi A."/>
            <person name="Getino M."/>
            <person name="Pursley I."/>
            <person name="Horton D.L."/>
            <person name="Alikhan N.-F."/>
            <person name="Baker D."/>
            <person name="Gharbi K."/>
            <person name="Hall N."/>
            <person name="Watson M."/>
            <person name="Adriaenssens E.M."/>
            <person name="Foster-Nyarko E."/>
            <person name="Jarju S."/>
            <person name="Secka A."/>
            <person name="Antonio M."/>
            <person name="Oren A."/>
            <person name="Chaudhuri R."/>
            <person name="La Ragione R.M."/>
            <person name="Hildebrand F."/>
            <person name="Pallen M.J."/>
        </authorList>
    </citation>
    <scope>NUCLEOTIDE SEQUENCE [LARGE SCALE GENOMIC DNA]</scope>
    <source>
        <strain evidence="2 3">Sa2BVA9</strain>
    </source>
</reference>
<keyword evidence="1" id="KW-0472">Membrane</keyword>
<keyword evidence="3" id="KW-1185">Reference proteome</keyword>
<sequence>MNSSWLSEKLAENMTTKIMLSYVETNPYGVMYIIMLALVIAVLGFVVIEAMPYRNVVEYE</sequence>
<gene>
    <name evidence="2" type="ORF">H9647_19600</name>
</gene>
<protein>
    <submittedName>
        <fullName evidence="2">Uncharacterized protein</fullName>
    </submittedName>
</protein>
<evidence type="ECO:0000256" key="1">
    <source>
        <dbReference type="SAM" id="Phobius"/>
    </source>
</evidence>
<name>A0ABR8T4R0_9BACL</name>
<keyword evidence="1" id="KW-0812">Transmembrane</keyword>
<proteinExistence type="predicted"/>
<organism evidence="2 3">
    <name type="scientific">Paenibacillus gallinarum</name>
    <dbReference type="NCBI Taxonomy" id="2762232"/>
    <lineage>
        <taxon>Bacteria</taxon>
        <taxon>Bacillati</taxon>
        <taxon>Bacillota</taxon>
        <taxon>Bacilli</taxon>
        <taxon>Bacillales</taxon>
        <taxon>Paenibacillaceae</taxon>
        <taxon>Paenibacillus</taxon>
    </lineage>
</organism>
<evidence type="ECO:0000313" key="2">
    <source>
        <dbReference type="EMBL" id="MBD7970274.1"/>
    </source>
</evidence>
<dbReference type="EMBL" id="JACSQL010000011">
    <property type="protein sequence ID" value="MBD7970274.1"/>
    <property type="molecule type" value="Genomic_DNA"/>
</dbReference>
<dbReference type="Proteomes" id="UP000608071">
    <property type="component" value="Unassembled WGS sequence"/>
</dbReference>
<feature type="transmembrane region" description="Helical" evidence="1">
    <location>
        <begin position="29"/>
        <end position="48"/>
    </location>
</feature>
<comment type="caution">
    <text evidence="2">The sequence shown here is derived from an EMBL/GenBank/DDBJ whole genome shotgun (WGS) entry which is preliminary data.</text>
</comment>
<keyword evidence="1" id="KW-1133">Transmembrane helix</keyword>
<accession>A0ABR8T4R0</accession>